<gene>
    <name evidence="2" type="ORF">GGQ68_000357</name>
</gene>
<dbReference type="Proteomes" id="UP000541426">
    <property type="component" value="Unassembled WGS sequence"/>
</dbReference>
<dbReference type="AlphaFoldDB" id="A0A7W6GQ66"/>
<dbReference type="EMBL" id="JACIEJ010000001">
    <property type="protein sequence ID" value="MBB3984046.1"/>
    <property type="molecule type" value="Genomic_DNA"/>
</dbReference>
<proteinExistence type="predicted"/>
<protein>
    <submittedName>
        <fullName evidence="2">Uncharacterized protein</fullName>
    </submittedName>
</protein>
<name>A0A7W6GQ66_9RHOB</name>
<comment type="caution">
    <text evidence="2">The sequence shown here is derived from an EMBL/GenBank/DDBJ whole genome shotgun (WGS) entry which is preliminary data.</text>
</comment>
<evidence type="ECO:0000256" key="1">
    <source>
        <dbReference type="SAM" id="MobiDB-lite"/>
    </source>
</evidence>
<reference evidence="2 3" key="1">
    <citation type="submission" date="2020-08" db="EMBL/GenBank/DDBJ databases">
        <title>Genomic Encyclopedia of Type Strains, Phase IV (KMG-IV): sequencing the most valuable type-strain genomes for metagenomic binning, comparative biology and taxonomic classification.</title>
        <authorList>
            <person name="Goeker M."/>
        </authorList>
    </citation>
    <scope>NUCLEOTIDE SEQUENCE [LARGE SCALE GENOMIC DNA]</scope>
    <source>
        <strain evidence="2 3">DSM 102235</strain>
    </source>
</reference>
<feature type="region of interest" description="Disordered" evidence="1">
    <location>
        <begin position="40"/>
        <end position="66"/>
    </location>
</feature>
<organism evidence="2 3">
    <name type="scientific">Sagittula marina</name>
    <dbReference type="NCBI Taxonomy" id="943940"/>
    <lineage>
        <taxon>Bacteria</taxon>
        <taxon>Pseudomonadati</taxon>
        <taxon>Pseudomonadota</taxon>
        <taxon>Alphaproteobacteria</taxon>
        <taxon>Rhodobacterales</taxon>
        <taxon>Roseobacteraceae</taxon>
        <taxon>Sagittula</taxon>
    </lineage>
</organism>
<evidence type="ECO:0000313" key="2">
    <source>
        <dbReference type="EMBL" id="MBB3984046.1"/>
    </source>
</evidence>
<sequence>MGALSELPRHTNASAGQMGRAVFGEGVAVVSARFTGGWRVSGGVNGPRARRIPKTSDAVAPRRGAA</sequence>
<evidence type="ECO:0000313" key="3">
    <source>
        <dbReference type="Proteomes" id="UP000541426"/>
    </source>
</evidence>
<accession>A0A7W6GQ66</accession>
<keyword evidence="3" id="KW-1185">Reference proteome</keyword>